<accession>A0A1H0P0X1</accession>
<keyword evidence="2" id="KW-1133">Transmembrane helix</keyword>
<feature type="region of interest" description="Disordered" evidence="1">
    <location>
        <begin position="86"/>
        <end position="176"/>
    </location>
</feature>
<proteinExistence type="predicted"/>
<name>A0A1H0P0X1_9ACTN</name>
<keyword evidence="4" id="KW-1185">Reference proteome</keyword>
<keyword evidence="2" id="KW-0812">Transmembrane</keyword>
<dbReference type="AlphaFoldDB" id="A0A1H0P0X1"/>
<evidence type="ECO:0008006" key="5">
    <source>
        <dbReference type="Google" id="ProtNLM"/>
    </source>
</evidence>
<evidence type="ECO:0000313" key="4">
    <source>
        <dbReference type="Proteomes" id="UP000199497"/>
    </source>
</evidence>
<dbReference type="STRING" id="405564.SAMN04487905_101340"/>
<dbReference type="EMBL" id="FNJR01000001">
    <property type="protein sequence ID" value="SDO98591.1"/>
    <property type="molecule type" value="Genomic_DNA"/>
</dbReference>
<gene>
    <name evidence="3" type="ORF">SAMN04487905_101340</name>
</gene>
<evidence type="ECO:0000256" key="1">
    <source>
        <dbReference type="SAM" id="MobiDB-lite"/>
    </source>
</evidence>
<protein>
    <recommendedName>
        <fullName evidence="5">Septum formation initiator</fullName>
    </recommendedName>
</protein>
<keyword evidence="2" id="KW-0472">Membrane</keyword>
<evidence type="ECO:0000313" key="3">
    <source>
        <dbReference type="EMBL" id="SDO98591.1"/>
    </source>
</evidence>
<feature type="compositionally biased region" description="Acidic residues" evidence="1">
    <location>
        <begin position="164"/>
        <end position="176"/>
    </location>
</feature>
<organism evidence="3 4">
    <name type="scientific">Actinopolyspora xinjiangensis</name>
    <dbReference type="NCBI Taxonomy" id="405564"/>
    <lineage>
        <taxon>Bacteria</taxon>
        <taxon>Bacillati</taxon>
        <taxon>Actinomycetota</taxon>
        <taxon>Actinomycetes</taxon>
        <taxon>Actinopolysporales</taxon>
        <taxon>Actinopolysporaceae</taxon>
        <taxon>Actinopolyspora</taxon>
    </lineage>
</organism>
<sequence length="197" mass="20493">MPAFTQSAAQRRAKSRIVFDKQHLRHRCTVTGIGTPSRLGIVVPMRSPTGRARTALAVLGWCCAAALAVGVGLAAVSALGRGILDGGPPMTSPEQVRRELARPAPSAGGDGSERPDPSGAGSTEVDRTPGGTVTAGCSEDELASLRSWSPAQGFRAGDVRDGPAEEAELTFESEETEVEITVVCDGTRPLVSTEIDR</sequence>
<evidence type="ECO:0000256" key="2">
    <source>
        <dbReference type="SAM" id="Phobius"/>
    </source>
</evidence>
<reference evidence="4" key="1">
    <citation type="submission" date="2016-10" db="EMBL/GenBank/DDBJ databases">
        <authorList>
            <person name="Varghese N."/>
            <person name="Submissions S."/>
        </authorList>
    </citation>
    <scope>NUCLEOTIDE SEQUENCE [LARGE SCALE GENOMIC DNA]</scope>
    <source>
        <strain evidence="4">DSM 46732</strain>
    </source>
</reference>
<dbReference type="Proteomes" id="UP000199497">
    <property type="component" value="Unassembled WGS sequence"/>
</dbReference>
<feature type="transmembrane region" description="Helical" evidence="2">
    <location>
        <begin position="55"/>
        <end position="80"/>
    </location>
</feature>